<protein>
    <submittedName>
        <fullName evidence="1">Uncharacterized protein</fullName>
    </submittedName>
</protein>
<comment type="caution">
    <text evidence="1">The sequence shown here is derived from an EMBL/GenBank/DDBJ whole genome shotgun (WGS) entry which is preliminary data.</text>
</comment>
<dbReference type="AlphaFoldDB" id="A0A150MFB5"/>
<dbReference type="Proteomes" id="UP000075683">
    <property type="component" value="Unassembled WGS sequence"/>
</dbReference>
<accession>A0A150MFB5</accession>
<dbReference type="EMBL" id="LQYT01000001">
    <property type="protein sequence ID" value="KYD23166.1"/>
    <property type="molecule type" value="Genomic_DNA"/>
</dbReference>
<gene>
    <name evidence="1" type="ORF">B4135_0989</name>
</gene>
<proteinExistence type="predicted"/>
<reference evidence="1 2" key="1">
    <citation type="submission" date="2016-01" db="EMBL/GenBank/DDBJ databases">
        <title>Draft Genome Sequences of Seven Thermophilic Sporeformers Isolated from Foods.</title>
        <authorList>
            <person name="Berendsen E.M."/>
            <person name="Wells-Bennik M.H."/>
            <person name="Krawcyk A.O."/>
            <person name="De Jong A."/>
            <person name="Holsappel S."/>
            <person name="Eijlander R.T."/>
            <person name="Kuipers O.P."/>
        </authorList>
    </citation>
    <scope>NUCLEOTIDE SEQUENCE [LARGE SCALE GENOMIC DNA]</scope>
    <source>
        <strain evidence="1 2">B4135</strain>
    </source>
</reference>
<evidence type="ECO:0000313" key="2">
    <source>
        <dbReference type="Proteomes" id="UP000075683"/>
    </source>
</evidence>
<sequence>MQNLIHFLKKFLQTLLGLPIGFLFVPWPYGDDFHSVCGHFLIPCRKRKR</sequence>
<name>A0A150MFB5_9BACI</name>
<dbReference type="STRING" id="301148.B4135_0989"/>
<evidence type="ECO:0000313" key="1">
    <source>
        <dbReference type="EMBL" id="KYD23166.1"/>
    </source>
</evidence>
<organism evidence="1 2">
    <name type="scientific">Caldibacillus debilis</name>
    <dbReference type="NCBI Taxonomy" id="301148"/>
    <lineage>
        <taxon>Bacteria</taxon>
        <taxon>Bacillati</taxon>
        <taxon>Bacillota</taxon>
        <taxon>Bacilli</taxon>
        <taxon>Bacillales</taxon>
        <taxon>Bacillaceae</taxon>
        <taxon>Caldibacillus</taxon>
    </lineage>
</organism>